<dbReference type="InParanoid" id="A0A6P8R0B9"/>
<dbReference type="GO" id="GO:0005634">
    <property type="term" value="C:nucleus"/>
    <property type="evidence" value="ECO:0007669"/>
    <property type="project" value="InterPro"/>
</dbReference>
<evidence type="ECO:0000256" key="3">
    <source>
        <dbReference type="SAM" id="MobiDB-lite"/>
    </source>
</evidence>
<dbReference type="GO" id="GO:0051056">
    <property type="term" value="P:regulation of small GTPase mediated signal transduction"/>
    <property type="evidence" value="ECO:0007669"/>
    <property type="project" value="InterPro"/>
</dbReference>
<accession>A0A6P8R0B9</accession>
<protein>
    <submittedName>
        <fullName evidence="6">Ral GTPase-activating protein subunit alpha-2 isoform X1</fullName>
    </submittedName>
</protein>
<evidence type="ECO:0000313" key="6">
    <source>
        <dbReference type="RefSeq" id="XP_033792146.1"/>
    </source>
</evidence>
<gene>
    <name evidence="6" type="primary">RALGAPA2</name>
</gene>
<dbReference type="FunFam" id="3.40.50.11210:FF:000001">
    <property type="entry name" value="Ral GTPase-activating protein subunit alpha-1 isoform 1"/>
    <property type="match status" value="1"/>
</dbReference>
<dbReference type="PANTHER" id="PTHR10063">
    <property type="entry name" value="TUBERIN"/>
    <property type="match status" value="1"/>
</dbReference>
<dbReference type="PANTHER" id="PTHR10063:SF2">
    <property type="entry name" value="RAL GTPASE-ACTIVATING PROTEIN SUBUNIT ALPHA-2"/>
    <property type="match status" value="1"/>
</dbReference>
<dbReference type="Pfam" id="PF20412">
    <property type="entry name" value="RALGAPB_N"/>
    <property type="match status" value="1"/>
</dbReference>
<evidence type="ECO:0000256" key="2">
    <source>
        <dbReference type="ARBA" id="ARBA00022553"/>
    </source>
</evidence>
<dbReference type="GO" id="GO:0005737">
    <property type="term" value="C:cytoplasm"/>
    <property type="evidence" value="ECO:0007669"/>
    <property type="project" value="TreeGrafter"/>
</dbReference>
<dbReference type="RefSeq" id="XP_033792146.1">
    <property type="nucleotide sequence ID" value="XM_033936255.1"/>
</dbReference>
<evidence type="ECO:0000313" key="5">
    <source>
        <dbReference type="Proteomes" id="UP000515159"/>
    </source>
</evidence>
<dbReference type="GO" id="GO:0005096">
    <property type="term" value="F:GTPase activator activity"/>
    <property type="evidence" value="ECO:0007669"/>
    <property type="project" value="UniProtKB-KW"/>
</dbReference>
<dbReference type="Proteomes" id="UP000515159">
    <property type="component" value="Chromosome 3"/>
</dbReference>
<feature type="region of interest" description="Disordered" evidence="3">
    <location>
        <begin position="463"/>
        <end position="482"/>
    </location>
</feature>
<evidence type="ECO:0000259" key="4">
    <source>
        <dbReference type="PROSITE" id="PS50085"/>
    </source>
</evidence>
<keyword evidence="5" id="KW-1185">Reference proteome</keyword>
<feature type="compositionally biased region" description="Polar residues" evidence="3">
    <location>
        <begin position="1971"/>
        <end position="1980"/>
    </location>
</feature>
<feature type="domain" description="Rap-GAP" evidence="4">
    <location>
        <begin position="1693"/>
        <end position="1901"/>
    </location>
</feature>
<evidence type="ECO:0000256" key="1">
    <source>
        <dbReference type="ARBA" id="ARBA00022468"/>
    </source>
</evidence>
<feature type="compositionally biased region" description="Polar residues" evidence="3">
    <location>
        <begin position="1949"/>
        <end position="1963"/>
    </location>
</feature>
<dbReference type="PROSITE" id="PS50085">
    <property type="entry name" value="RAPGAP"/>
    <property type="match status" value="1"/>
</dbReference>
<keyword evidence="1" id="KW-0343">GTPase activation</keyword>
<proteinExistence type="predicted"/>
<feature type="region of interest" description="Disordered" evidence="3">
    <location>
        <begin position="345"/>
        <end position="369"/>
    </location>
</feature>
<dbReference type="InterPro" id="IPR046859">
    <property type="entry name" value="RGPA/RALGAPB_N"/>
</dbReference>
<feature type="region of interest" description="Disordered" evidence="3">
    <location>
        <begin position="1946"/>
        <end position="1980"/>
    </location>
</feature>
<dbReference type="CTD" id="57186"/>
<reference evidence="6" key="1">
    <citation type="submission" date="2025-08" db="UniProtKB">
        <authorList>
            <consortium name="RefSeq"/>
        </authorList>
    </citation>
    <scope>IDENTIFICATION</scope>
</reference>
<dbReference type="OrthoDB" id="19311at2759"/>
<dbReference type="InterPro" id="IPR027107">
    <property type="entry name" value="Tuberin/Ral-act_asu"/>
</dbReference>
<dbReference type="SUPFAM" id="SSF111347">
    <property type="entry name" value="Rap/Ran-GAP"/>
    <property type="match status" value="1"/>
</dbReference>
<dbReference type="InterPro" id="IPR035974">
    <property type="entry name" value="Rap/Ran-GAP_sf"/>
</dbReference>
<organism evidence="5 6">
    <name type="scientific">Geotrypetes seraphini</name>
    <name type="common">Gaboon caecilian</name>
    <name type="synonym">Caecilia seraphini</name>
    <dbReference type="NCBI Taxonomy" id="260995"/>
    <lineage>
        <taxon>Eukaryota</taxon>
        <taxon>Metazoa</taxon>
        <taxon>Chordata</taxon>
        <taxon>Craniata</taxon>
        <taxon>Vertebrata</taxon>
        <taxon>Euteleostomi</taxon>
        <taxon>Amphibia</taxon>
        <taxon>Gymnophiona</taxon>
        <taxon>Geotrypetes</taxon>
    </lineage>
</organism>
<dbReference type="InterPro" id="IPR000331">
    <property type="entry name" value="Rap/Ran_GAP_dom"/>
</dbReference>
<sequence>MFSRRTHGDVKKSTQKVLDPKKDVLTRLKHLRAVLDVLEWNELKNFFEANYSQIYFIFYENFITLESNLKLKGNRSQREELDSILFLFEKIIQLLPERIFYRWQYHSIGSVLKKLLHTGNSIKIRCEGMRLFLLWLQALQSNCGEEQILMFACLVPGFPAVLSASGPCTLDTLINSPINMLDAKIYPEEITPLVPAVSGEKVTEDQNCFFFQKVLKYMVIQAASLEWRNKENEDTGFKFLFSLFRKYYLPHVFPSFTKLTNLYKPVLDIPDLRPKPAYVSATWNNENSYCTKIPYMAARVAFIKWLVTFFLEKKYVTTVLNAKNGTDVLPKIVQTVSVGNMIQEKNTESETSVPLDQEKTYSNSSTLSDRRLSSSSLCSIEEEQRTVYETVQRILLSTRGYVNFVNEVFRQAFLLPSCDISATRKVVKVYRKWILQEKPVFMEEPDKMSTDQVDMHTVENTLLDTEDNQNSSDHSGHKRSSSWGRTYSFTSAVNRGCIFEDENKDVKAGDQAMLQVFLTNSSNVFLLEPCFEVPVLLGEQVDACKAVLSIYRCMIMELTMDKKTWEQMLQILLRITEAVMQKPKENEKKDMFSQSLAGLLFRTLIVAWIRANVSVYISRELWDELLSVLSSLTDWEELITEWAKIMDSLTAVLSRTVYGVDMANLPLDKLSEQKEKKQRGKGGLQDPQKGNAVGRSFSLSWRSRHDTLEPMRFRSATTSCAPGVEKARNIVRQKATEADESQQSENVLGTELCDTLADQEQQLLLKTRSNSTSDIRELYSDICQDQKIEHCQNVESSNSKPDNEDDIGFLKKYDNGPLILVRRSSSSGELEWHADLEHIQEIHRERAKSESVNSDISNGYSNEAEVSLMPWQTNEEDHDDHTLTDDAIDSDTQHWLQLSPSDVTTLTGFASAFPTLFDSCFQPLFPSVSQAFPIQSEIKDSLPLLDENMHQSVLHMPEDLDSSECLADDCSIIAGGNLTGWHPDSAAVLWRRILGILGDINSIQSAKIHAKVINYLYELWYKLAKARENLSISLDNQSSPSPSILIPPLRMFASWLFKATTLSSEYKEGKLQAYRLICGMMSRRQDVLPNSDFLVHFYVVMHNGLNNNDQDVVNIVIRNCPSRFFFLGLPGFTMLLGDFITAAARVLSTDMLDAPHTEAQIILGSLVCFPNIYQEMSLLQSVPGKDEIITGNEDIKCYLINILLKNARDEPSESARCIAICCLGIWICEELVQCTNHPQVKDAINVIGVTLKFSNKVVACIACDILHLLISYWKELQNYESPLSRKITEILVATIAFLLPSAEYSSVETDKKFIVSLLLCLLDWCMALPMQSLLDPISASVLDDQPSPRAPLLDYVYWVLHCCVYGSSTYIQQSNYILSLADLTSVDYDPFLVLGNIKNSEPQHNYSFIDLGDLLTVAEEKKRRSLELIPLTARMVMTHLVNHLGHCPLSEGPAVLHSLISENHDNFYVESSELSSEVFRSPNLQLFVFNDSTLMSYLQIPAERILNEDLVGTASDVRIIVRDISGKYSWDGRILYGPLENHQIGFTSGKVPVNPSSDQEPFNSGANLCENEEEEDVLDTLLEKLGSVSPECLLYPQFKLNEPAQPPFGMNCDQEFEIIETIHRQSTQEEKHIERCNTNLSMNAVCQEEPSPAEPQAPFYLCRLLLNDLGMNSWDRRKSFHLLKKNSKLLRELKNLDSRQCRETHKIAVFYIAEGQEDKCSILSNSGGSQAYEDFVAGLGWEVDLSTHCGFLGGLQRNGSTGQTAPYYATSTVEAIFHVSTRMPSDSDDSLTKKLRHLGNDEVHIVWSEHSRNYRRGIIPTDFGDVLIIIYPMKNRMFFIEIMKKPEVPFFGPLFDGAIVTAKLLPSLVCATCINASRAVKTFIPLYQSFYEERALYLEAIIQNHREVMTFEDFAAQVFSPCPSCSLSGTGYLATSASADPIAMRSETADQASPTLPSATKSRVSGKLHRSTSVVSKSLI</sequence>
<feature type="region of interest" description="Disordered" evidence="3">
    <location>
        <begin position="669"/>
        <end position="693"/>
    </location>
</feature>
<keyword evidence="2" id="KW-0597">Phosphoprotein</keyword>
<feature type="compositionally biased region" description="Polar residues" evidence="3">
    <location>
        <begin position="345"/>
        <end position="354"/>
    </location>
</feature>
<dbReference type="Gene3D" id="3.40.50.11210">
    <property type="entry name" value="Rap/Ran-GAP"/>
    <property type="match status" value="1"/>
</dbReference>
<dbReference type="Pfam" id="PF02145">
    <property type="entry name" value="Rap_GAP"/>
    <property type="match status" value="1"/>
</dbReference>
<dbReference type="FunCoup" id="A0A6P8R0B9">
    <property type="interactions" value="1816"/>
</dbReference>
<name>A0A6P8R0B9_GEOSA</name>
<dbReference type="KEGG" id="gsh:117356691"/>
<dbReference type="GeneID" id="117356691"/>